<proteinExistence type="predicted"/>
<name>A0ACB8H953_PSICU</name>
<accession>A0ACB8H953</accession>
<evidence type="ECO:0000313" key="1">
    <source>
        <dbReference type="EMBL" id="KAH9484187.1"/>
    </source>
</evidence>
<comment type="caution">
    <text evidence="1">The sequence shown here is derived from an EMBL/GenBank/DDBJ whole genome shotgun (WGS) entry which is preliminary data.</text>
</comment>
<keyword evidence="2" id="KW-1185">Reference proteome</keyword>
<dbReference type="Proteomes" id="UP000664032">
    <property type="component" value="Unassembled WGS sequence"/>
</dbReference>
<gene>
    <name evidence="1" type="ORF">JR316_0003667</name>
</gene>
<organism evidence="1 2">
    <name type="scientific">Psilocybe cubensis</name>
    <name type="common">Psychedelic mushroom</name>
    <name type="synonym">Stropharia cubensis</name>
    <dbReference type="NCBI Taxonomy" id="181762"/>
    <lineage>
        <taxon>Eukaryota</taxon>
        <taxon>Fungi</taxon>
        <taxon>Dikarya</taxon>
        <taxon>Basidiomycota</taxon>
        <taxon>Agaricomycotina</taxon>
        <taxon>Agaricomycetes</taxon>
        <taxon>Agaricomycetidae</taxon>
        <taxon>Agaricales</taxon>
        <taxon>Agaricineae</taxon>
        <taxon>Strophariaceae</taxon>
        <taxon>Psilocybe</taxon>
    </lineage>
</organism>
<reference evidence="1" key="1">
    <citation type="submission" date="2021-10" db="EMBL/GenBank/DDBJ databases">
        <title>Psilocybe cubensis genome.</title>
        <authorList>
            <person name="Mckernan K.J."/>
            <person name="Crawford S."/>
            <person name="Trippe A."/>
            <person name="Kane L.T."/>
            <person name="Mclaughlin S."/>
        </authorList>
    </citation>
    <scope>NUCLEOTIDE SEQUENCE</scope>
    <source>
        <strain evidence="1">MGC-MH-2018</strain>
    </source>
</reference>
<dbReference type="EMBL" id="JAFIQS020000003">
    <property type="protein sequence ID" value="KAH9484187.1"/>
    <property type="molecule type" value="Genomic_DNA"/>
</dbReference>
<keyword evidence="1" id="KW-0240">DNA-directed RNA polymerase</keyword>
<keyword evidence="1" id="KW-0804">Transcription</keyword>
<evidence type="ECO:0000313" key="2">
    <source>
        <dbReference type="Proteomes" id="UP000664032"/>
    </source>
</evidence>
<sequence>MADSHTKNLCVEIIHTHFGPLTSKLASVLLSRGRLSLFQLARFADLKPRTARACVLVLVQHNILWHTKGDDGTEMFEVNVDDCIMRLRFGKFVWLADRIFGKEAADIIQVILDHGKLKSPDIMNQLSVYDPKKIKQYTLALHKLVSGAYLKPSTILSHLSPRDKCIQYESEEKRKISGFPTAKELREAKEVAQARLKREEEEAEQVGLKRKAKDQPGPRSNKRKTSEEEEVVNEDVYFRVNYARFGIHIRNTMIERAVKERYNLGASIVVQAALKATENSQGDLSDCRSQPTSVSNIAVHIPEDAELSSGLVYPSKKVPTLTCVKDYLGMLASADNPTPEGRASSFISYSSSKVQVEFEIIGQRMRQAIVEAVARDKHGPEGVRILRLLSSTGKMDEKQISKNVMMAPKDVRPLLVALSADSLISTQEVPKSADRNPTRTFYLWYVDLQKCYQVILGNVYKTLFNIAARRRSERENSEVSAVLQKRERSDVSQDESLLTRLERETLKEWESKEEKLTILEMRVEETIFLLKDLSAYSQEP</sequence>
<protein>
    <submittedName>
        <fullName evidence="1">DNA-directed RNA polymerase III subunit RPC3</fullName>
    </submittedName>
</protein>